<feature type="compositionally biased region" description="Gly residues" evidence="16">
    <location>
        <begin position="1500"/>
        <end position="1523"/>
    </location>
</feature>
<keyword evidence="13" id="KW-1015">Disulfide bond</keyword>
<feature type="region of interest" description="Disordered" evidence="16">
    <location>
        <begin position="669"/>
        <end position="697"/>
    </location>
</feature>
<keyword evidence="4" id="KW-0808">Transferase</keyword>
<dbReference type="Gene3D" id="2.60.120.200">
    <property type="match status" value="1"/>
</dbReference>
<comment type="subcellular location">
    <subcellularLocation>
        <location evidence="1">Cell membrane</location>
        <topology evidence="1">Single-pass type I membrane protein</topology>
    </subcellularLocation>
</comment>
<feature type="domain" description="ALK/LTK-like glycine-rich" evidence="17">
    <location>
        <begin position="1454"/>
        <end position="1706"/>
    </location>
</feature>
<feature type="compositionally biased region" description="Gly residues" evidence="16">
    <location>
        <begin position="1586"/>
        <end position="1602"/>
    </location>
</feature>
<proteinExistence type="predicted"/>
<protein>
    <recommendedName>
        <fullName evidence="2">receptor protein-tyrosine kinase</fullName>
        <ecNumber evidence="2">2.7.10.1</ecNumber>
    </recommendedName>
</protein>
<evidence type="ECO:0000256" key="2">
    <source>
        <dbReference type="ARBA" id="ARBA00011902"/>
    </source>
</evidence>
<keyword evidence="12" id="KW-0829">Tyrosine-protein kinase</keyword>
<dbReference type="GO" id="GO:0005886">
    <property type="term" value="C:plasma membrane"/>
    <property type="evidence" value="ECO:0007669"/>
    <property type="project" value="UniProtKB-SubCell"/>
</dbReference>
<keyword evidence="10" id="KW-1133">Transmembrane helix</keyword>
<evidence type="ECO:0000256" key="16">
    <source>
        <dbReference type="SAM" id="MobiDB-lite"/>
    </source>
</evidence>
<gene>
    <name evidence="18" type="ORF">CcrBL9_gp137</name>
</gene>
<evidence type="ECO:0000256" key="13">
    <source>
        <dbReference type="ARBA" id="ARBA00023157"/>
    </source>
</evidence>
<accession>A0A385EB91</accession>
<dbReference type="EMBL" id="MH588546">
    <property type="protein sequence ID" value="AXQ69161.1"/>
    <property type="molecule type" value="Genomic_DNA"/>
</dbReference>
<evidence type="ECO:0000256" key="6">
    <source>
        <dbReference type="ARBA" id="ARBA00022729"/>
    </source>
</evidence>
<dbReference type="GO" id="GO:0005524">
    <property type="term" value="F:ATP binding"/>
    <property type="evidence" value="ECO:0007669"/>
    <property type="project" value="UniProtKB-KW"/>
</dbReference>
<reference evidence="19" key="1">
    <citation type="submission" date="2018-07" db="EMBL/GenBank/DDBJ databases">
        <title>Giant CbK-like Caulobacter bacteriophages have genetically divergent genomes.</title>
        <authorList>
            <person name="Wilson K.M."/>
            <person name="Ely B."/>
        </authorList>
    </citation>
    <scope>NUCLEOTIDE SEQUENCE [LARGE SCALE GENOMIC DNA]</scope>
</reference>
<dbReference type="SUPFAM" id="SSF49899">
    <property type="entry name" value="Concanavalin A-like lectins/glucanases"/>
    <property type="match status" value="1"/>
</dbReference>
<feature type="region of interest" description="Disordered" evidence="16">
    <location>
        <begin position="1499"/>
        <end position="1523"/>
    </location>
</feature>
<organism evidence="18 19">
    <name type="scientific">Caulobacter phage CcrBL9</name>
    <dbReference type="NCBI Taxonomy" id="2283270"/>
    <lineage>
        <taxon>Viruses</taxon>
        <taxon>Duplodnaviria</taxon>
        <taxon>Heunggongvirae</taxon>
        <taxon>Uroviricota</taxon>
        <taxon>Caudoviricetes</taxon>
        <taxon>Jeanschmidtviridae</taxon>
        <taxon>Bertelyvirus</taxon>
        <taxon>Bertelyvirus BL9</taxon>
    </lineage>
</organism>
<evidence type="ECO:0000313" key="19">
    <source>
        <dbReference type="Proteomes" id="UP000259421"/>
    </source>
</evidence>
<dbReference type="InterPro" id="IPR055163">
    <property type="entry name" value="ALK/LTK-like_GRD"/>
</dbReference>
<keyword evidence="7" id="KW-0547">Nucleotide-binding</keyword>
<dbReference type="Pfam" id="PF12810">
    <property type="entry name" value="ALK_LTK_GRD"/>
    <property type="match status" value="3"/>
</dbReference>
<feature type="domain" description="ALK/LTK-like glycine-rich" evidence="17">
    <location>
        <begin position="26"/>
        <end position="240"/>
    </location>
</feature>
<dbReference type="GO" id="GO:0004714">
    <property type="term" value="F:transmembrane receptor protein tyrosine kinase activity"/>
    <property type="evidence" value="ECO:0007669"/>
    <property type="project" value="UniProtKB-EC"/>
</dbReference>
<sequence length="2748" mass="267620">MANLDLNTPVSATYTGASASYVATSDGQVTLHMWGGAGAGGYYSAGNGVANRYGGSGGYATVRFMVKVGDVVDVEVGQGGQVAAGSATTAANGGAGGWPDGGYGGKSSSVSPSSIGFGGGGGSTRVYLNSELVAVAGGGGGATGFYSGGNGGHVNGMQSTDASSGAGGTQFAGGVAGSGTLAIQSGSYFKGGAGGASSSTAHAFAGGGGGGGYYGGASNGGGSGAHGSGGGGSGWLNQDTIYTGRLRSGPQDNAGTPYDVPGIRPAGVAQGGTNVLAAGNWASITPGGNGFVYLALTDPSDGAPDLPTGSTQVDYSGARQVYKVANICSVDFELWGGGGGGGFYTSGGNAARWGGAAGYTKLTRVFYPGDLIEIEVAQGGQSPSGVSQTGGAGGWPNGGDGGRPTAGTPNFGGGGGSTNIYVNGRLLAVAAGGGGSTGFYYGGNGGGRYGLQSTDATAANGTAGTWGGINTTSSANRGYYMFGGHGSPLESSTIATALAGAGGGGGYFGGGGAKGGSGTHGSGGGGCGYVSGDNTYNRDMQLGVAGTGQPYTGSNKPAGVGVGGTGGSSAGTSSAGGNGCCLMTMSVITPATLPTTKTATVFTGAAEHFIAGSGGVLAVKLWGAGAAGGVRASGTLQRGGGGGFLQIDFIKIKTGDLVTFVTGEGGKGMPGGTLGGRGGWPNGEGGNAADATGGSGGGGGSSHVYVNGVLVGVSGGGGGGSISFSGATAGLTSYPPSSDNFNVNGSSLTIGGWSPQRGAEGNNRGVFMLGGMGQIDGNLTIDTPNNLCGGGGGGGYYGGPGAVPLNSRYQGGGPGTTYIAPGYKGTAIQGAAAGSNISDADWGNSASVGGQGANASGNSVLNGGHGRIVYEFTAAPNLDESIVTAVPVQSNVQHYVAANDGNLVLNAWGAGGGGSMITNGGGGERGGGGGYAAGTIAVKKGQIISFYNGRGGGGANYTSGASGSFVGSGGAGGWPDGGVGGFNSAMIAGGGGGSSRVYVDNVLMMVAGAGGGLGDGTTTRTPGGGGGTTGGTSDAPSGQNNGGFQYRGGFATGTAAKIIDATSSGSWFRGGSGFPAGGAANVSNAGAGGGGGGGLYGGAGSGNASVFIGGGGGSGFIADGWGVIDADRYAAYTGAQWSFETGTMADDGRSVDTILLDTAPTTTSSGPRYGTACGNFPGTGHLTAPLPRIIGTQDFTIEGWFSPTSIATGVLFTIGDQSINGLSLHYYPETTTLGLRYNNNGTGANDLKYTDSARQAAVWAHYAVVRDVNGTRVYKNGVLVSNIGGAPVAMTATTVTIGNYNAVAGASTRFNGKVDEFRVTIGVARYRQNFKPVPLRNTFSQIPTLTTLTQGTNGVTGQPAGTAVSGYISGRGVGAQTRQSVGNGNTGGDGQINYFVATSTVAASGPIGTVLVNGFDAVAGASYDLPPAPGVVVESFASVRTSYMAVTPGQTRVRVEMWGAGGGGCSGNSSLTTNGGGGGGYTVYEVDLNQYDRITVQTPSGGGGAVDANGTGPGGFGGYPNGGKGYRPATTTFNGGGGGSAQLWVQGALAAVAGGGGGGSYGSVASDYRGGAGGGATGENGFNDLNGGGSQSTGGYGSGNGQAGSYLQGGQGGVSEGIAGNGSGGGGGYYGGGGGGPGFGGSGAGAGSGFVNLTIPGYRTGSTVGGSGNLPGNTTSPNYVAGIGVGSNGKGGARLHGGNGRIVISVITPTPAAVSGDIGTVNVIAPPTVGYITGTPRGNIGTIQVVPPVGQYGFPANINAPLPTVTINPIESNPTTSALVIVPINDSTSITITGVEPAPFHVDGEGTGETPPILVVSPEPTVLIPGGAAGSLVDITIEPPLAVVNVIEPVYAFGDIGTITIEPLLGETDVNNDVFPSGNIGTILAIAPEGVAEPGPPNVIGDLKTIAVVAPEGAARAGASITGDFVDVLVIAPEAGVDGNALGDLDFMSVQVVPPLVSVSVFQDGETNIYADPGIIFVSPARGTLLVISDDNYFHALPDPIVITTTAPAGAAVGNIRVDNALPTVTVTPPEASISIPAIIEAYTGDFIILAIPPFPITELAANIAIAMPPQIVINGNDAEASNDITIPLVGYDIVVTPPTATPTGVHAGDIGTIAITPPEGGPQIDANPLANLTTVKVEPPRFYYIPPITVIPPEGQALDAISVDLNLPLPPAIVLTPSDAGFQVGVNISLPLPTIFVSPITAMVVIAADAIGALRTITVVNTVGVARVPANINQAIGTITVQAPEAYAGVPGAASGDLVEINVDPPSTTVTGAVLVSRPLLTINMVAPLGTGRVSAATSGDIGTITVVTPTGTGTTDLVNAYGDIGTITITPPTGSAIGHARGLGQIGTILITAPAPSVVVPGQPSGEIGTIVVSAPEPQAGVAVDLAADLVTVTVNPPEASALIIPPVETSGDIGTITITNAPTASIVHGHNLVFPLRTINVLPPEAQASGAVDLITEQELTVILAPPVPLLYQEAQVIVGFPTIFLYAPEATALEIAEFVSVLVTPPDGYAEVPVAPGEARIRYRRSQIKGTAPASLEPREIALNEFDGVLYTRDGSGNVKPTPLGSIVDQGVPPDGGDEGQALNGALSWSEVTPVYTGPIRNAPPAGATVPLADGVIGSNTFTPTVGFTYTRPFFVAKAMEIAHLAVEVIAAGAATATCEIINWSLTGTPGAAIVSGSVSAATTGLKAVPSTAVTLAPGWYAATFSVAGAAGTSYRAAITPATVGPDMTTTQSTPAYVLAALET</sequence>
<evidence type="ECO:0000256" key="10">
    <source>
        <dbReference type="ARBA" id="ARBA00022989"/>
    </source>
</evidence>
<keyword evidence="5" id="KW-0812">Transmembrane</keyword>
<evidence type="ECO:0000256" key="11">
    <source>
        <dbReference type="ARBA" id="ARBA00023136"/>
    </source>
</evidence>
<feature type="compositionally biased region" description="Gly residues" evidence="16">
    <location>
        <begin position="669"/>
        <end position="686"/>
    </location>
</feature>
<evidence type="ECO:0000256" key="9">
    <source>
        <dbReference type="ARBA" id="ARBA00022840"/>
    </source>
</evidence>
<evidence type="ECO:0000256" key="8">
    <source>
        <dbReference type="ARBA" id="ARBA00022777"/>
    </source>
</evidence>
<dbReference type="Proteomes" id="UP000259421">
    <property type="component" value="Segment"/>
</dbReference>
<dbReference type="EC" id="2.7.10.1" evidence="2"/>
<feature type="region of interest" description="Disordered" evidence="16">
    <location>
        <begin position="1013"/>
        <end position="1046"/>
    </location>
</feature>
<dbReference type="Pfam" id="PF13385">
    <property type="entry name" value="Laminin_G_3"/>
    <property type="match status" value="1"/>
</dbReference>
<keyword evidence="9" id="KW-0067">ATP-binding</keyword>
<feature type="domain" description="ALK/LTK-like glycine-rich" evidence="17">
    <location>
        <begin position="900"/>
        <end position="1121"/>
    </location>
</feature>
<evidence type="ECO:0000256" key="14">
    <source>
        <dbReference type="ARBA" id="ARBA00023170"/>
    </source>
</evidence>
<evidence type="ECO:0000256" key="7">
    <source>
        <dbReference type="ARBA" id="ARBA00022741"/>
    </source>
</evidence>
<keyword evidence="15" id="KW-0325">Glycoprotein</keyword>
<feature type="region of interest" description="Disordered" evidence="16">
    <location>
        <begin position="1582"/>
        <end position="1602"/>
    </location>
</feature>
<reference evidence="18 19" key="2">
    <citation type="submission" date="2018-09" db="EMBL/GenBank/DDBJ databases">
        <title>Giant CbK-like Caulobacter bacteriophages have genetically divergent genomes.</title>
        <authorList>
            <person name="Wilson K."/>
            <person name="Ely B."/>
        </authorList>
    </citation>
    <scope>NUCLEOTIDE SEQUENCE [LARGE SCALE GENOMIC DNA]</scope>
</reference>
<keyword evidence="3" id="KW-1003">Cell membrane</keyword>
<feature type="compositionally biased region" description="Gly residues" evidence="16">
    <location>
        <begin position="388"/>
        <end position="410"/>
    </location>
</feature>
<keyword evidence="8" id="KW-0418">Kinase</keyword>
<feature type="region of interest" description="Disordered" evidence="16">
    <location>
        <begin position="380"/>
        <end position="410"/>
    </location>
</feature>
<evidence type="ECO:0000256" key="1">
    <source>
        <dbReference type="ARBA" id="ARBA00004251"/>
    </source>
</evidence>
<evidence type="ECO:0000313" key="18">
    <source>
        <dbReference type="EMBL" id="AXQ69161.1"/>
    </source>
</evidence>
<evidence type="ECO:0000259" key="17">
    <source>
        <dbReference type="Pfam" id="PF12810"/>
    </source>
</evidence>
<evidence type="ECO:0000256" key="3">
    <source>
        <dbReference type="ARBA" id="ARBA00022475"/>
    </source>
</evidence>
<dbReference type="InterPro" id="IPR013320">
    <property type="entry name" value="ConA-like_dom_sf"/>
</dbReference>
<name>A0A385EB91_9CAUD</name>
<keyword evidence="11" id="KW-0472">Membrane</keyword>
<keyword evidence="6" id="KW-0732">Signal</keyword>
<keyword evidence="14" id="KW-0675">Receptor</keyword>
<evidence type="ECO:0000256" key="5">
    <source>
        <dbReference type="ARBA" id="ARBA00022692"/>
    </source>
</evidence>
<evidence type="ECO:0000256" key="15">
    <source>
        <dbReference type="ARBA" id="ARBA00023180"/>
    </source>
</evidence>
<evidence type="ECO:0000256" key="4">
    <source>
        <dbReference type="ARBA" id="ARBA00022679"/>
    </source>
</evidence>
<evidence type="ECO:0000256" key="12">
    <source>
        <dbReference type="ARBA" id="ARBA00023137"/>
    </source>
</evidence>
<keyword evidence="19" id="KW-1185">Reference proteome</keyword>
<feature type="compositionally biased region" description="Polar residues" evidence="16">
    <location>
        <begin position="1034"/>
        <end position="1043"/>
    </location>
</feature>